<reference evidence="1" key="1">
    <citation type="journal article" date="2023" name="Mol. Phylogenet. Evol.">
        <title>Genome-scale phylogeny and comparative genomics of the fungal order Sordariales.</title>
        <authorList>
            <person name="Hensen N."/>
            <person name="Bonometti L."/>
            <person name="Westerberg I."/>
            <person name="Brannstrom I.O."/>
            <person name="Guillou S."/>
            <person name="Cros-Aarteil S."/>
            <person name="Calhoun S."/>
            <person name="Haridas S."/>
            <person name="Kuo A."/>
            <person name="Mondo S."/>
            <person name="Pangilinan J."/>
            <person name="Riley R."/>
            <person name="LaButti K."/>
            <person name="Andreopoulos B."/>
            <person name="Lipzen A."/>
            <person name="Chen C."/>
            <person name="Yan M."/>
            <person name="Daum C."/>
            <person name="Ng V."/>
            <person name="Clum A."/>
            <person name="Steindorff A."/>
            <person name="Ohm R.A."/>
            <person name="Martin F."/>
            <person name="Silar P."/>
            <person name="Natvig D.O."/>
            <person name="Lalanne C."/>
            <person name="Gautier V."/>
            <person name="Ament-Velasquez S.L."/>
            <person name="Kruys A."/>
            <person name="Hutchinson M.I."/>
            <person name="Powell A.J."/>
            <person name="Barry K."/>
            <person name="Miller A.N."/>
            <person name="Grigoriev I.V."/>
            <person name="Debuchy R."/>
            <person name="Gladieux P."/>
            <person name="Hiltunen Thoren M."/>
            <person name="Johannesson H."/>
        </authorList>
    </citation>
    <scope>NUCLEOTIDE SEQUENCE</scope>
    <source>
        <strain evidence="1">CBS 333.67</strain>
    </source>
</reference>
<organism evidence="1 2">
    <name type="scientific">Chaetomium strumarium</name>
    <dbReference type="NCBI Taxonomy" id="1170767"/>
    <lineage>
        <taxon>Eukaryota</taxon>
        <taxon>Fungi</taxon>
        <taxon>Dikarya</taxon>
        <taxon>Ascomycota</taxon>
        <taxon>Pezizomycotina</taxon>
        <taxon>Sordariomycetes</taxon>
        <taxon>Sordariomycetidae</taxon>
        <taxon>Sordariales</taxon>
        <taxon>Chaetomiaceae</taxon>
        <taxon>Chaetomium</taxon>
    </lineage>
</organism>
<reference evidence="1" key="2">
    <citation type="submission" date="2023-06" db="EMBL/GenBank/DDBJ databases">
        <authorList>
            <consortium name="Lawrence Berkeley National Laboratory"/>
            <person name="Mondo S.J."/>
            <person name="Hensen N."/>
            <person name="Bonometti L."/>
            <person name="Westerberg I."/>
            <person name="Brannstrom I.O."/>
            <person name="Guillou S."/>
            <person name="Cros-Aarteil S."/>
            <person name="Calhoun S."/>
            <person name="Haridas S."/>
            <person name="Kuo A."/>
            <person name="Pangilinan J."/>
            <person name="Riley R."/>
            <person name="Labutti K."/>
            <person name="Andreopoulos B."/>
            <person name="Lipzen A."/>
            <person name="Chen C."/>
            <person name="Yanf M."/>
            <person name="Daum C."/>
            <person name="Ng V."/>
            <person name="Clum A."/>
            <person name="Steindorff A."/>
            <person name="Ohm R."/>
            <person name="Martin F."/>
            <person name="Silar P."/>
            <person name="Natvig D."/>
            <person name="Lalanne C."/>
            <person name="Gautier V."/>
            <person name="Ament-Velasquez S.L."/>
            <person name="Kruys A."/>
            <person name="Hutchinson M.I."/>
            <person name="Powell A.J."/>
            <person name="Barry K."/>
            <person name="Miller A.N."/>
            <person name="Grigoriev I.V."/>
            <person name="Debuchy R."/>
            <person name="Gladieux P."/>
            <person name="Thoren M.H."/>
            <person name="Johannesson H."/>
        </authorList>
    </citation>
    <scope>NUCLEOTIDE SEQUENCE</scope>
    <source>
        <strain evidence="1">CBS 333.67</strain>
    </source>
</reference>
<evidence type="ECO:0000313" key="2">
    <source>
        <dbReference type="Proteomes" id="UP001273166"/>
    </source>
</evidence>
<comment type="caution">
    <text evidence="1">The sequence shown here is derived from an EMBL/GenBank/DDBJ whole genome shotgun (WGS) entry which is preliminary data.</text>
</comment>
<dbReference type="GeneID" id="87888070"/>
<dbReference type="AlphaFoldDB" id="A0AAJ0M122"/>
<proteinExistence type="predicted"/>
<sequence length="261" mass="30229">MTGLPTGAAGYTNILTPVRSAIITTDDDRIERPVAPMGTSRRGSTRTLTALPLEILQNIIQLLIPTNQVLTVRYPYPKPWKGPRTYGAKSLMLSCRTNYHATIPILYGWNTFCFDQDPYNSLPLFLQNLQESTFLSLRRVQIRCSDTDNLIHGLDLLVGCVSLESLEIVTFRWPIAKYHKSVLECFRLKSFRVGHIEHKRGEWLQGLPDLIMSDMNRTTNQRQRVEMSRQAKLEKWGLHFYKLRNGEKPMLAPPRKRRRRY</sequence>
<evidence type="ECO:0000313" key="1">
    <source>
        <dbReference type="EMBL" id="KAK3305075.1"/>
    </source>
</evidence>
<dbReference type="RefSeq" id="XP_062720855.1">
    <property type="nucleotide sequence ID" value="XM_062869241.1"/>
</dbReference>
<accession>A0AAJ0M122</accession>
<gene>
    <name evidence="1" type="ORF">B0T15DRAFT_531251</name>
</gene>
<keyword evidence="2" id="KW-1185">Reference proteome</keyword>
<dbReference type="Proteomes" id="UP001273166">
    <property type="component" value="Unassembled WGS sequence"/>
</dbReference>
<name>A0AAJ0M122_9PEZI</name>
<dbReference type="EMBL" id="JAUDZG010000004">
    <property type="protein sequence ID" value="KAK3305075.1"/>
    <property type="molecule type" value="Genomic_DNA"/>
</dbReference>
<protein>
    <submittedName>
        <fullName evidence="1">Uncharacterized protein</fullName>
    </submittedName>
</protein>